<dbReference type="EMBL" id="CATQJA010002628">
    <property type="protein sequence ID" value="CAJ0574240.1"/>
    <property type="molecule type" value="Genomic_DNA"/>
</dbReference>
<dbReference type="SUPFAM" id="SSF56436">
    <property type="entry name" value="C-type lectin-like"/>
    <property type="match status" value="2"/>
</dbReference>
<dbReference type="Gene3D" id="3.10.100.10">
    <property type="entry name" value="Mannose-Binding Protein A, subunit A"/>
    <property type="match status" value="2"/>
</dbReference>
<feature type="non-terminal residue" evidence="4">
    <location>
        <position position="293"/>
    </location>
</feature>
<dbReference type="CDD" id="cd00037">
    <property type="entry name" value="CLECT"/>
    <property type="match status" value="1"/>
</dbReference>
<dbReference type="Proteomes" id="UP001177023">
    <property type="component" value="Unassembled WGS sequence"/>
</dbReference>
<protein>
    <recommendedName>
        <fullName evidence="3">C-type lectin domain-containing protein</fullName>
    </recommendedName>
</protein>
<dbReference type="PROSITE" id="PS50041">
    <property type="entry name" value="C_TYPE_LECTIN_2"/>
    <property type="match status" value="2"/>
</dbReference>
<evidence type="ECO:0000313" key="5">
    <source>
        <dbReference type="Proteomes" id="UP001177023"/>
    </source>
</evidence>
<evidence type="ECO:0000256" key="1">
    <source>
        <dbReference type="ARBA" id="ARBA00023157"/>
    </source>
</evidence>
<dbReference type="InterPro" id="IPR001304">
    <property type="entry name" value="C-type_lectin-like"/>
</dbReference>
<evidence type="ECO:0000259" key="3">
    <source>
        <dbReference type="PROSITE" id="PS50041"/>
    </source>
</evidence>
<accession>A0AA36CS07</accession>
<dbReference type="AlphaFoldDB" id="A0AA36CS07"/>
<evidence type="ECO:0000313" key="4">
    <source>
        <dbReference type="EMBL" id="CAJ0574240.1"/>
    </source>
</evidence>
<dbReference type="SMART" id="SM00034">
    <property type="entry name" value="CLECT"/>
    <property type="match status" value="2"/>
</dbReference>
<proteinExistence type="predicted"/>
<keyword evidence="2" id="KW-0732">Signal</keyword>
<feature type="signal peptide" evidence="2">
    <location>
        <begin position="1"/>
        <end position="15"/>
    </location>
</feature>
<dbReference type="PANTHER" id="PTHR22991:SF40">
    <property type="entry name" value="PROTEIN CBG13490"/>
    <property type="match status" value="1"/>
</dbReference>
<comment type="caution">
    <text evidence="4">The sequence shown here is derived from an EMBL/GenBank/DDBJ whole genome shotgun (WGS) entry which is preliminary data.</text>
</comment>
<evidence type="ECO:0000256" key="2">
    <source>
        <dbReference type="SAM" id="SignalP"/>
    </source>
</evidence>
<keyword evidence="5" id="KW-1185">Reference proteome</keyword>
<feature type="domain" description="C-type lectin" evidence="3">
    <location>
        <begin position="159"/>
        <end position="276"/>
    </location>
</feature>
<dbReference type="Pfam" id="PF00059">
    <property type="entry name" value="Lectin_C"/>
    <property type="match status" value="2"/>
</dbReference>
<sequence length="293" mass="32531">MRFVLTLLIPMVVLAGRWCPPGSFDVPQQNECLHTESAPNTFNVASLICGYLGGGLVKVTNGFVNNLVAGQALATLGGQKAFIGIVKSGQNNWTYVDGSQLTYQNWQQGQPGQENGQCAVIDPVSLQWVTQDCKSSLSYFCTIPDIATPCPNGWTYFYDTESCYLVHQTSDPLYTYSSQRAEAECAKLGTHLVSIHSEKENSFVKRIIATDNADKQHCDVAEVAIGLTCSNAAFSWTDGSQIDYRDNASLCSSQNWVYGMINDPYCNTTQYQKWDEWQINQQFSRYVCKMAAH</sequence>
<feature type="chain" id="PRO_5041405718" description="C-type lectin domain-containing protein" evidence="2">
    <location>
        <begin position="16"/>
        <end position="293"/>
    </location>
</feature>
<reference evidence="4" key="1">
    <citation type="submission" date="2023-06" db="EMBL/GenBank/DDBJ databases">
        <authorList>
            <person name="Delattre M."/>
        </authorList>
    </citation>
    <scope>NUCLEOTIDE SEQUENCE</scope>
    <source>
        <strain evidence="4">AF72</strain>
    </source>
</reference>
<dbReference type="PANTHER" id="PTHR22991">
    <property type="entry name" value="PROTEIN CBG13490"/>
    <property type="match status" value="1"/>
</dbReference>
<dbReference type="InterPro" id="IPR050976">
    <property type="entry name" value="Snaclec"/>
</dbReference>
<gene>
    <name evidence="4" type="ORF">MSPICULIGERA_LOCUS12580</name>
</gene>
<name>A0AA36CS07_9BILA</name>
<organism evidence="4 5">
    <name type="scientific">Mesorhabditis spiculigera</name>
    <dbReference type="NCBI Taxonomy" id="96644"/>
    <lineage>
        <taxon>Eukaryota</taxon>
        <taxon>Metazoa</taxon>
        <taxon>Ecdysozoa</taxon>
        <taxon>Nematoda</taxon>
        <taxon>Chromadorea</taxon>
        <taxon>Rhabditida</taxon>
        <taxon>Rhabditina</taxon>
        <taxon>Rhabditomorpha</taxon>
        <taxon>Rhabditoidea</taxon>
        <taxon>Rhabditidae</taxon>
        <taxon>Mesorhabditinae</taxon>
        <taxon>Mesorhabditis</taxon>
    </lineage>
</organism>
<dbReference type="InterPro" id="IPR016186">
    <property type="entry name" value="C-type_lectin-like/link_sf"/>
</dbReference>
<keyword evidence="1" id="KW-1015">Disulfide bond</keyword>
<dbReference type="InterPro" id="IPR016187">
    <property type="entry name" value="CTDL_fold"/>
</dbReference>
<feature type="domain" description="C-type lectin" evidence="3">
    <location>
        <begin position="28"/>
        <end position="142"/>
    </location>
</feature>